<proteinExistence type="predicted"/>
<dbReference type="InterPro" id="IPR050951">
    <property type="entry name" value="Retrovirus_Pol_polyprotein"/>
</dbReference>
<accession>A0A3M6UNT5</accession>
<sequence>MTLFLQRHNFTVVYRKGSFLQTPYPEPPVKTKPSTHPCQTPSMCFTFILLAWTSPHRPSPIPFASNYAVPHHYALTCTCCSITPSTVGHLLRSSHTINSKHSGTFVKNSALQIYGKQAATEPILSHPVPTRPWQFIPQDILEFQQKQYLVTVDHYSDFYELDQLINTQSTTIVVLTIAHFAGHGVPLRCMTGNAPNAK</sequence>
<organism evidence="1 2">
    <name type="scientific">Pocillopora damicornis</name>
    <name type="common">Cauliflower coral</name>
    <name type="synonym">Millepora damicornis</name>
    <dbReference type="NCBI Taxonomy" id="46731"/>
    <lineage>
        <taxon>Eukaryota</taxon>
        <taxon>Metazoa</taxon>
        <taxon>Cnidaria</taxon>
        <taxon>Anthozoa</taxon>
        <taxon>Hexacorallia</taxon>
        <taxon>Scleractinia</taxon>
        <taxon>Astrocoeniina</taxon>
        <taxon>Pocilloporidae</taxon>
        <taxon>Pocillopora</taxon>
    </lineage>
</organism>
<evidence type="ECO:0008006" key="3">
    <source>
        <dbReference type="Google" id="ProtNLM"/>
    </source>
</evidence>
<dbReference type="Proteomes" id="UP000275408">
    <property type="component" value="Unassembled WGS sequence"/>
</dbReference>
<keyword evidence="2" id="KW-1185">Reference proteome</keyword>
<dbReference type="PANTHER" id="PTHR37984">
    <property type="entry name" value="PROTEIN CBG26694"/>
    <property type="match status" value="1"/>
</dbReference>
<dbReference type="PANTHER" id="PTHR37984:SF8">
    <property type="entry name" value="CCHC-TYPE DOMAIN-CONTAINING PROTEIN"/>
    <property type="match status" value="1"/>
</dbReference>
<comment type="caution">
    <text evidence="1">The sequence shown here is derived from an EMBL/GenBank/DDBJ whole genome shotgun (WGS) entry which is preliminary data.</text>
</comment>
<gene>
    <name evidence="1" type="ORF">pdam_00021348</name>
</gene>
<protein>
    <recommendedName>
        <fullName evidence="3">Integrase catalytic domain-containing protein</fullName>
    </recommendedName>
</protein>
<dbReference type="EMBL" id="RCHS01001097">
    <property type="protein sequence ID" value="RMX55269.1"/>
    <property type="molecule type" value="Genomic_DNA"/>
</dbReference>
<name>A0A3M6UNT5_POCDA</name>
<evidence type="ECO:0000313" key="2">
    <source>
        <dbReference type="Proteomes" id="UP000275408"/>
    </source>
</evidence>
<reference evidence="1 2" key="1">
    <citation type="journal article" date="2018" name="Sci. Rep.">
        <title>Comparative analysis of the Pocillopora damicornis genome highlights role of immune system in coral evolution.</title>
        <authorList>
            <person name="Cunning R."/>
            <person name="Bay R.A."/>
            <person name="Gillette P."/>
            <person name="Baker A.C."/>
            <person name="Traylor-Knowles N."/>
        </authorList>
    </citation>
    <scope>NUCLEOTIDE SEQUENCE [LARGE SCALE GENOMIC DNA]</scope>
    <source>
        <strain evidence="1">RSMAS</strain>
        <tissue evidence="1">Whole animal</tissue>
    </source>
</reference>
<evidence type="ECO:0000313" key="1">
    <source>
        <dbReference type="EMBL" id="RMX55269.1"/>
    </source>
</evidence>
<dbReference type="STRING" id="46731.A0A3M6UNT5"/>
<dbReference type="AlphaFoldDB" id="A0A3M6UNT5"/>